<sequence>MILRHGCSLLSITILLSVVAQFEKYIFPSANKSQYKKSVGNGVSSLTEKDMQCSQKELLRKTTFRCPSRGHELREHKNDIPRNISESEYRQNYIDNMIAVYDGIDKDLFQHCTSLSFPLETWDPPECWPVPVILPSYPTSGNGLFRSLLSNLTAPLETSMVMYNSSRQLPTALFRLGPDEGSSTLVHGMLTAGDALPLFRRIVVFKSHMGGKVNNPNMDLNAAKLHVARQHEKLHGILRLARNPGDQMLRNHFRWNSRRCYKEGLECFLEKAHRLCPAMPDVAEEYHNFHTFWSNFDSTMPQHVAYYENFSSKAQVKDSIVAAMQFLNTLTPDVDYERFYKDKDRMAMATGVIREPKYEHGKLLAEVCGVAIARRVHAKTKAVTKELGYVFDNADGTWSLDSTRIRK</sequence>
<comment type="caution">
    <text evidence="2">The sequence shown here is derived from an EMBL/GenBank/DDBJ whole genome shotgun (WGS) entry which is preliminary data.</text>
</comment>
<feature type="signal peptide" evidence="1">
    <location>
        <begin position="1"/>
        <end position="20"/>
    </location>
</feature>
<dbReference type="EMBL" id="CAKOGP040001992">
    <property type="protein sequence ID" value="CAJ1959328.1"/>
    <property type="molecule type" value="Genomic_DNA"/>
</dbReference>
<dbReference type="AlphaFoldDB" id="A0AAD2PW69"/>
<reference evidence="2" key="1">
    <citation type="submission" date="2023-08" db="EMBL/GenBank/DDBJ databases">
        <authorList>
            <person name="Audoor S."/>
            <person name="Bilcke G."/>
        </authorList>
    </citation>
    <scope>NUCLEOTIDE SEQUENCE</scope>
</reference>
<organism evidence="2 3">
    <name type="scientific">Cylindrotheca closterium</name>
    <dbReference type="NCBI Taxonomy" id="2856"/>
    <lineage>
        <taxon>Eukaryota</taxon>
        <taxon>Sar</taxon>
        <taxon>Stramenopiles</taxon>
        <taxon>Ochrophyta</taxon>
        <taxon>Bacillariophyta</taxon>
        <taxon>Bacillariophyceae</taxon>
        <taxon>Bacillariophycidae</taxon>
        <taxon>Bacillariales</taxon>
        <taxon>Bacillariaceae</taxon>
        <taxon>Cylindrotheca</taxon>
    </lineage>
</organism>
<keyword evidence="3" id="KW-1185">Reference proteome</keyword>
<dbReference type="Proteomes" id="UP001295423">
    <property type="component" value="Unassembled WGS sequence"/>
</dbReference>
<evidence type="ECO:0008006" key="4">
    <source>
        <dbReference type="Google" id="ProtNLM"/>
    </source>
</evidence>
<feature type="chain" id="PRO_5042290004" description="Sulfotransferase" evidence="1">
    <location>
        <begin position="21"/>
        <end position="407"/>
    </location>
</feature>
<keyword evidence="1" id="KW-0732">Signal</keyword>
<proteinExistence type="predicted"/>
<evidence type="ECO:0000313" key="3">
    <source>
        <dbReference type="Proteomes" id="UP001295423"/>
    </source>
</evidence>
<evidence type="ECO:0000256" key="1">
    <source>
        <dbReference type="SAM" id="SignalP"/>
    </source>
</evidence>
<protein>
    <recommendedName>
        <fullName evidence="4">Sulfotransferase</fullName>
    </recommendedName>
</protein>
<name>A0AAD2PW69_9STRA</name>
<accession>A0AAD2PW69</accession>
<evidence type="ECO:0000313" key="2">
    <source>
        <dbReference type="EMBL" id="CAJ1959328.1"/>
    </source>
</evidence>
<gene>
    <name evidence="2" type="ORF">CYCCA115_LOCUS17750</name>
</gene>